<dbReference type="KEGG" id="evi:Echvi_1461"/>
<evidence type="ECO:0000256" key="4">
    <source>
        <dbReference type="ARBA" id="ARBA00023004"/>
    </source>
</evidence>
<evidence type="ECO:0000256" key="5">
    <source>
        <dbReference type="ARBA" id="ARBA00023014"/>
    </source>
</evidence>
<reference evidence="9" key="1">
    <citation type="submission" date="2012-02" db="EMBL/GenBank/DDBJ databases">
        <title>The complete genome of Echinicola vietnamensis DSM 17526.</title>
        <authorList>
            <person name="Lucas S."/>
            <person name="Copeland A."/>
            <person name="Lapidus A."/>
            <person name="Glavina del Rio T."/>
            <person name="Dalin E."/>
            <person name="Tice H."/>
            <person name="Bruce D."/>
            <person name="Goodwin L."/>
            <person name="Pitluck S."/>
            <person name="Peters L."/>
            <person name="Ovchinnikova G."/>
            <person name="Teshima H."/>
            <person name="Kyrpides N."/>
            <person name="Mavromatis K."/>
            <person name="Ivanova N."/>
            <person name="Brettin T."/>
            <person name="Detter J.C."/>
            <person name="Han C."/>
            <person name="Larimer F."/>
            <person name="Land M."/>
            <person name="Hauser L."/>
            <person name="Markowitz V."/>
            <person name="Cheng J.-F."/>
            <person name="Hugenholtz P."/>
            <person name="Woyke T."/>
            <person name="Wu D."/>
            <person name="Brambilla E."/>
            <person name="Klenk H.-P."/>
            <person name="Eisen J.A."/>
        </authorList>
    </citation>
    <scope>NUCLEOTIDE SEQUENCE [LARGE SCALE GENOMIC DNA]</scope>
    <source>
        <strain evidence="9">DSM 17526 / LMG 23754 / KMM 6221</strain>
    </source>
</reference>
<keyword evidence="4" id="KW-0408">Iron</keyword>
<evidence type="ECO:0000256" key="3">
    <source>
        <dbReference type="ARBA" id="ARBA00022723"/>
    </source>
</evidence>
<accession>L0FWP3</accession>
<dbReference type="SUPFAM" id="SSF54292">
    <property type="entry name" value="2Fe-2S ferredoxin-like"/>
    <property type="match status" value="1"/>
</dbReference>
<dbReference type="OrthoDB" id="9799640at2"/>
<dbReference type="AlphaFoldDB" id="L0FWP3"/>
<evidence type="ECO:0000256" key="6">
    <source>
        <dbReference type="ARBA" id="ARBA00034078"/>
    </source>
</evidence>
<dbReference type="InterPro" id="IPR036010">
    <property type="entry name" value="2Fe-2S_ferredoxin-like_sf"/>
</dbReference>
<keyword evidence="3" id="KW-0479">Metal-binding</keyword>
<evidence type="ECO:0000256" key="1">
    <source>
        <dbReference type="ARBA" id="ARBA00010914"/>
    </source>
</evidence>
<dbReference type="GO" id="GO:0140647">
    <property type="term" value="P:P450-containing electron transport chain"/>
    <property type="evidence" value="ECO:0007669"/>
    <property type="project" value="InterPro"/>
</dbReference>
<dbReference type="Proteomes" id="UP000010796">
    <property type="component" value="Chromosome"/>
</dbReference>
<proteinExistence type="inferred from homology"/>
<name>L0FWP3_ECHVK</name>
<gene>
    <name evidence="8" type="ordered locus">Echvi_1461</name>
</gene>
<dbReference type="eggNOG" id="COG0633">
    <property type="taxonomic scope" value="Bacteria"/>
</dbReference>
<keyword evidence="9" id="KW-1185">Reference proteome</keyword>
<dbReference type="RefSeq" id="WP_015265290.1">
    <property type="nucleotide sequence ID" value="NC_019904.1"/>
</dbReference>
<dbReference type="Pfam" id="PF00111">
    <property type="entry name" value="Fer2"/>
    <property type="match status" value="1"/>
</dbReference>
<keyword evidence="2" id="KW-0001">2Fe-2S</keyword>
<evidence type="ECO:0000313" key="8">
    <source>
        <dbReference type="EMBL" id="AGA77727.1"/>
    </source>
</evidence>
<dbReference type="GO" id="GO:0051537">
    <property type="term" value="F:2 iron, 2 sulfur cluster binding"/>
    <property type="evidence" value="ECO:0007669"/>
    <property type="project" value="UniProtKB-KW"/>
</dbReference>
<feature type="domain" description="2Fe-2S ferredoxin-type" evidence="7">
    <location>
        <begin position="2"/>
        <end position="99"/>
    </location>
</feature>
<dbReference type="PANTHER" id="PTHR23426:SF65">
    <property type="entry name" value="FERREDOXIN-2, MITOCHONDRIAL"/>
    <property type="match status" value="1"/>
</dbReference>
<protein>
    <submittedName>
        <fullName evidence="8">Ferredoxin</fullName>
    </submittedName>
</protein>
<comment type="cofactor">
    <cofactor evidence="6">
        <name>[2Fe-2S] cluster</name>
        <dbReference type="ChEBI" id="CHEBI:190135"/>
    </cofactor>
</comment>
<dbReference type="CDD" id="cd00207">
    <property type="entry name" value="fer2"/>
    <property type="match status" value="1"/>
</dbReference>
<dbReference type="GO" id="GO:0046872">
    <property type="term" value="F:metal ion binding"/>
    <property type="evidence" value="ECO:0007669"/>
    <property type="project" value="UniProtKB-KW"/>
</dbReference>
<organism evidence="8 9">
    <name type="scientific">Echinicola vietnamensis (strain DSM 17526 / LMG 23754 / KMM 6221)</name>
    <dbReference type="NCBI Taxonomy" id="926556"/>
    <lineage>
        <taxon>Bacteria</taxon>
        <taxon>Pseudomonadati</taxon>
        <taxon>Bacteroidota</taxon>
        <taxon>Cytophagia</taxon>
        <taxon>Cytophagales</taxon>
        <taxon>Cyclobacteriaceae</taxon>
        <taxon>Echinicola</taxon>
    </lineage>
</organism>
<evidence type="ECO:0000256" key="2">
    <source>
        <dbReference type="ARBA" id="ARBA00022714"/>
    </source>
</evidence>
<evidence type="ECO:0000313" key="9">
    <source>
        <dbReference type="Proteomes" id="UP000010796"/>
    </source>
</evidence>
<dbReference type="STRING" id="926556.Echvi_1461"/>
<dbReference type="HOGENOM" id="CLU_082632_5_2_10"/>
<dbReference type="InterPro" id="IPR001041">
    <property type="entry name" value="2Fe-2S_ferredoxin-type"/>
</dbReference>
<dbReference type="PROSITE" id="PS51085">
    <property type="entry name" value="2FE2S_FER_2"/>
    <property type="match status" value="1"/>
</dbReference>
<dbReference type="Gene3D" id="3.10.20.30">
    <property type="match status" value="1"/>
</dbReference>
<dbReference type="InterPro" id="IPR001055">
    <property type="entry name" value="Adrenodoxin-like"/>
</dbReference>
<comment type="similarity">
    <text evidence="1">Belongs to the adrenodoxin/putidaredoxin family.</text>
</comment>
<evidence type="ECO:0000259" key="7">
    <source>
        <dbReference type="PROSITE" id="PS51085"/>
    </source>
</evidence>
<dbReference type="InterPro" id="IPR012675">
    <property type="entry name" value="Beta-grasp_dom_sf"/>
</dbReference>
<keyword evidence="5" id="KW-0411">Iron-sulfur</keyword>
<dbReference type="PANTHER" id="PTHR23426">
    <property type="entry name" value="FERREDOXIN/ADRENODOXIN"/>
    <property type="match status" value="1"/>
</dbReference>
<dbReference type="GO" id="GO:0009055">
    <property type="term" value="F:electron transfer activity"/>
    <property type="evidence" value="ECO:0007669"/>
    <property type="project" value="TreeGrafter"/>
</dbReference>
<sequence>MPKIIIENLYHKEISSKGTDRKVIEIIHDNNVDWMHACGKKGRCTTCMMIVTAGMENLSEPTDRELYFRNLGKLKPHQRLTCQTQLKEGEIHIRVNDAYKLPHMDYGE</sequence>
<dbReference type="EMBL" id="CP003346">
    <property type="protein sequence ID" value="AGA77727.1"/>
    <property type="molecule type" value="Genomic_DNA"/>
</dbReference>